<dbReference type="GO" id="GO:0040008">
    <property type="term" value="P:regulation of growth"/>
    <property type="evidence" value="ECO:0007669"/>
    <property type="project" value="UniProtKB-ARBA"/>
</dbReference>
<keyword evidence="6" id="KW-1015">Disulfide bond</keyword>
<keyword evidence="7" id="KW-0812">Transmembrane</keyword>
<organism evidence="8 9">
    <name type="scientific">Salix dunnii</name>
    <dbReference type="NCBI Taxonomy" id="1413687"/>
    <lineage>
        <taxon>Eukaryota</taxon>
        <taxon>Viridiplantae</taxon>
        <taxon>Streptophyta</taxon>
        <taxon>Embryophyta</taxon>
        <taxon>Tracheophyta</taxon>
        <taxon>Spermatophyta</taxon>
        <taxon>Magnoliopsida</taxon>
        <taxon>eudicotyledons</taxon>
        <taxon>Gunneridae</taxon>
        <taxon>Pentapetalae</taxon>
        <taxon>rosids</taxon>
        <taxon>fabids</taxon>
        <taxon>Malpighiales</taxon>
        <taxon>Salicaceae</taxon>
        <taxon>Saliceae</taxon>
        <taxon>Salix</taxon>
    </lineage>
</organism>
<dbReference type="GO" id="GO:0019722">
    <property type="term" value="P:calcium-mediated signaling"/>
    <property type="evidence" value="ECO:0007669"/>
    <property type="project" value="TreeGrafter"/>
</dbReference>
<evidence type="ECO:0000256" key="3">
    <source>
        <dbReference type="ARBA" id="ARBA00022525"/>
    </source>
</evidence>
<dbReference type="Pfam" id="PF05498">
    <property type="entry name" value="RALF"/>
    <property type="match status" value="1"/>
</dbReference>
<sequence>MVFDLSREREESHNLQSCLQAMRVSALTLIVAFLAFLIAAKAHADLKDFIQLTSEALEWPSTMSINDELSDSEDEEYGGSQRRSLYGRAEHYYISYGALSANRVPCPARSGRSYYTHNCFRSRGQANPYTRGCSCITHCRR</sequence>
<keyword evidence="9" id="KW-1185">Reference proteome</keyword>
<dbReference type="EMBL" id="JADGMS010000014">
    <property type="protein sequence ID" value="KAF9668551.1"/>
    <property type="molecule type" value="Genomic_DNA"/>
</dbReference>
<dbReference type="GO" id="GO:0005576">
    <property type="term" value="C:extracellular region"/>
    <property type="evidence" value="ECO:0007669"/>
    <property type="project" value="UniProtKB-SubCell"/>
</dbReference>
<keyword evidence="4" id="KW-0372">Hormone</keyword>
<gene>
    <name evidence="8" type="ORF">SADUNF_Sadunf14G0015300</name>
</gene>
<evidence type="ECO:0000313" key="8">
    <source>
        <dbReference type="EMBL" id="KAF9668551.1"/>
    </source>
</evidence>
<dbReference type="PANTHER" id="PTHR33136">
    <property type="entry name" value="RAPID ALKALINIZATION FACTOR-LIKE"/>
    <property type="match status" value="1"/>
</dbReference>
<evidence type="ECO:0000256" key="2">
    <source>
        <dbReference type="ARBA" id="ARBA00009178"/>
    </source>
</evidence>
<accession>A0A835JFS9</accession>
<reference evidence="8 9" key="1">
    <citation type="submission" date="2020-10" db="EMBL/GenBank/DDBJ databases">
        <title>Plant Genome Project.</title>
        <authorList>
            <person name="Zhang R.-G."/>
        </authorList>
    </citation>
    <scope>NUCLEOTIDE SEQUENCE [LARGE SCALE GENOMIC DNA]</scope>
    <source>
        <strain evidence="8">FAFU-HL-1</strain>
        <tissue evidence="8">Leaf</tissue>
    </source>
</reference>
<evidence type="ECO:0008006" key="10">
    <source>
        <dbReference type="Google" id="ProtNLM"/>
    </source>
</evidence>
<dbReference type="Proteomes" id="UP000657918">
    <property type="component" value="Unassembled WGS sequence"/>
</dbReference>
<dbReference type="AlphaFoldDB" id="A0A835JFS9"/>
<comment type="subcellular location">
    <subcellularLocation>
        <location evidence="1">Secreted</location>
    </subcellularLocation>
</comment>
<dbReference type="GO" id="GO:0009506">
    <property type="term" value="C:plasmodesma"/>
    <property type="evidence" value="ECO:0007669"/>
    <property type="project" value="TreeGrafter"/>
</dbReference>
<keyword evidence="7" id="KW-0472">Membrane</keyword>
<feature type="transmembrane region" description="Helical" evidence="7">
    <location>
        <begin position="20"/>
        <end position="40"/>
    </location>
</feature>
<keyword evidence="3" id="KW-0964">Secreted</keyword>
<evidence type="ECO:0000256" key="7">
    <source>
        <dbReference type="SAM" id="Phobius"/>
    </source>
</evidence>
<comment type="similarity">
    <text evidence="2">Belongs to the plant rapid alkalinization factor (RALF) family.</text>
</comment>
<evidence type="ECO:0000256" key="6">
    <source>
        <dbReference type="ARBA" id="ARBA00023157"/>
    </source>
</evidence>
<protein>
    <recommendedName>
        <fullName evidence="10">Protein RALF-like 34</fullName>
    </recommendedName>
</protein>
<keyword evidence="5" id="KW-0732">Signal</keyword>
<dbReference type="PANTHER" id="PTHR33136:SF76">
    <property type="entry name" value="PROTEIN RALF-LIKE 34"/>
    <property type="match status" value="1"/>
</dbReference>
<dbReference type="GO" id="GO:0005179">
    <property type="term" value="F:hormone activity"/>
    <property type="evidence" value="ECO:0007669"/>
    <property type="project" value="UniProtKB-KW"/>
</dbReference>
<evidence type="ECO:0000256" key="4">
    <source>
        <dbReference type="ARBA" id="ARBA00022702"/>
    </source>
</evidence>
<dbReference type="OrthoDB" id="1931174at2759"/>
<evidence type="ECO:0000256" key="5">
    <source>
        <dbReference type="ARBA" id="ARBA00022729"/>
    </source>
</evidence>
<dbReference type="InterPro" id="IPR008801">
    <property type="entry name" value="RALF"/>
</dbReference>
<name>A0A835JFS9_9ROSI</name>
<evidence type="ECO:0000256" key="1">
    <source>
        <dbReference type="ARBA" id="ARBA00004613"/>
    </source>
</evidence>
<proteinExistence type="inferred from homology"/>
<comment type="caution">
    <text evidence="8">The sequence shown here is derived from an EMBL/GenBank/DDBJ whole genome shotgun (WGS) entry which is preliminary data.</text>
</comment>
<evidence type="ECO:0000313" key="9">
    <source>
        <dbReference type="Proteomes" id="UP000657918"/>
    </source>
</evidence>
<keyword evidence="7" id="KW-1133">Transmembrane helix</keyword>